<proteinExistence type="predicted"/>
<dbReference type="RefSeq" id="WP_344935482.1">
    <property type="nucleotide sequence ID" value="NZ_BAABDM010000003.1"/>
</dbReference>
<evidence type="ECO:0000313" key="1">
    <source>
        <dbReference type="EMBL" id="GAA4096135.1"/>
    </source>
</evidence>
<gene>
    <name evidence="1" type="ORF">GCM10022414_20620</name>
</gene>
<dbReference type="EMBL" id="BAABDM010000003">
    <property type="protein sequence ID" value="GAA4096135.1"/>
    <property type="molecule type" value="Genomic_DNA"/>
</dbReference>
<reference evidence="2" key="1">
    <citation type="journal article" date="2019" name="Int. J. Syst. Evol. Microbiol.">
        <title>The Global Catalogue of Microorganisms (GCM) 10K type strain sequencing project: providing services to taxonomists for standard genome sequencing and annotation.</title>
        <authorList>
            <consortium name="The Broad Institute Genomics Platform"/>
            <consortium name="The Broad Institute Genome Sequencing Center for Infectious Disease"/>
            <person name="Wu L."/>
            <person name="Ma J."/>
        </authorList>
    </citation>
    <scope>NUCLEOTIDE SEQUENCE [LARGE SCALE GENOMIC DNA]</scope>
    <source>
        <strain evidence="2">JCM 17304</strain>
    </source>
</reference>
<evidence type="ECO:0008006" key="3">
    <source>
        <dbReference type="Google" id="ProtNLM"/>
    </source>
</evidence>
<sequence>MNKPLAAYRKQLWPLPLQLHTNTGAVRRLGVEIEFTGMEVDSIVDTIITQFGGRADTLSDYEVNVIDTSLGQFGVELDFSYIKRISRERHESADTNDLEELAEAIVGAIAKQLVPFEVVAPPIAMTDLWQLEDLFVSLRNSDAQGTHASAKNAFGLQLNPEMPDCEAATILNYMRAFLCLYEWLKMRCDVDFSRRLTSYVDPFGKDYVRKILKPSYQPTIDQLIDDYLEFNPTRNRALDMLPLFAHIDEPRLRAKIDDDRVKARPTLHYRLPNSLIDDPQWGLIHPYRDWLQVDNLAMDKARLEKVCQAYRNYLDNPTANLFTNWSHSVSEWLIPELL</sequence>
<accession>A0ABP7WT58</accession>
<comment type="caution">
    <text evidence="1">The sequence shown here is derived from an EMBL/GenBank/DDBJ whole genome shotgun (WGS) entry which is preliminary data.</text>
</comment>
<dbReference type="InterPro" id="IPR022025">
    <property type="entry name" value="Amidoligase_2"/>
</dbReference>
<dbReference type="Pfam" id="PF12224">
    <property type="entry name" value="Amidoligase_2"/>
    <property type="match status" value="1"/>
</dbReference>
<name>A0ABP7WT58_9GAMM</name>
<dbReference type="Proteomes" id="UP001500392">
    <property type="component" value="Unassembled WGS sequence"/>
</dbReference>
<evidence type="ECO:0000313" key="2">
    <source>
        <dbReference type="Proteomes" id="UP001500392"/>
    </source>
</evidence>
<keyword evidence="2" id="KW-1185">Reference proteome</keyword>
<protein>
    <recommendedName>
        <fullName evidence="3">Alpha-L-fucosidase</fullName>
    </recommendedName>
</protein>
<organism evidence="1 2">
    <name type="scientific">Zhongshania borealis</name>
    <dbReference type="NCBI Taxonomy" id="889488"/>
    <lineage>
        <taxon>Bacteria</taxon>
        <taxon>Pseudomonadati</taxon>
        <taxon>Pseudomonadota</taxon>
        <taxon>Gammaproteobacteria</taxon>
        <taxon>Cellvibrionales</taxon>
        <taxon>Spongiibacteraceae</taxon>
        <taxon>Zhongshania</taxon>
    </lineage>
</organism>